<name>A0A5K1K357_9APHY</name>
<accession>A0A5K1K357</accession>
<evidence type="ECO:0000256" key="2">
    <source>
        <dbReference type="SAM" id="MobiDB-lite"/>
    </source>
</evidence>
<gene>
    <name evidence="3" type="primary">Q59UT5</name>
</gene>
<feature type="region of interest" description="Disordered" evidence="2">
    <location>
        <begin position="1"/>
        <end position="29"/>
    </location>
</feature>
<dbReference type="Pfam" id="PF13450">
    <property type="entry name" value="NAD_binding_8"/>
    <property type="match status" value="1"/>
</dbReference>
<organism evidence="3">
    <name type="scientific">Ganoderma boninense</name>
    <dbReference type="NCBI Taxonomy" id="34458"/>
    <lineage>
        <taxon>Eukaryota</taxon>
        <taxon>Fungi</taxon>
        <taxon>Dikarya</taxon>
        <taxon>Basidiomycota</taxon>
        <taxon>Agaricomycotina</taxon>
        <taxon>Agaricomycetes</taxon>
        <taxon>Polyporales</taxon>
        <taxon>Polyporaceae</taxon>
        <taxon>Ganoderma</taxon>
    </lineage>
</organism>
<reference evidence="3" key="1">
    <citation type="submission" date="2019-10" db="EMBL/GenBank/DDBJ databases">
        <authorList>
            <person name="Nor Muhammad N."/>
        </authorList>
    </citation>
    <scope>NUCLEOTIDE SEQUENCE</scope>
</reference>
<dbReference type="InterPro" id="IPR036188">
    <property type="entry name" value="FAD/NAD-bd_sf"/>
</dbReference>
<dbReference type="AlphaFoldDB" id="A0A5K1K357"/>
<dbReference type="SUPFAM" id="SSF51905">
    <property type="entry name" value="FAD/NAD(P)-binding domain"/>
    <property type="match status" value="1"/>
</dbReference>
<proteinExistence type="inferred from homology"/>
<evidence type="ECO:0000313" key="3">
    <source>
        <dbReference type="EMBL" id="VWP00026.1"/>
    </source>
</evidence>
<dbReference type="Gene3D" id="3.50.50.60">
    <property type="entry name" value="FAD/NAD(P)-binding domain"/>
    <property type="match status" value="2"/>
</dbReference>
<dbReference type="EMBL" id="LR728096">
    <property type="protein sequence ID" value="VWP00026.1"/>
    <property type="molecule type" value="Genomic_DNA"/>
</dbReference>
<protein>
    <submittedName>
        <fullName evidence="3">Predicted GPI-anchored protein 7 (Repressed by TUP1 protein 6)</fullName>
    </submittedName>
</protein>
<dbReference type="InterPro" id="IPR051209">
    <property type="entry name" value="FAD-bind_Monooxygenase_sf"/>
</dbReference>
<evidence type="ECO:0000256" key="1">
    <source>
        <dbReference type="ARBA" id="ARBA00010139"/>
    </source>
</evidence>
<dbReference type="PANTHER" id="PTHR42877:SF7">
    <property type="entry name" value="FLAVIN-BINDING MONOOXYGENASE-RELATED"/>
    <property type="match status" value="1"/>
</dbReference>
<sequence length="637" mass="71364">MVQQTLAWTRRAPRAHDRPSGAATGSRDVSGNVPAAPLAWPLKLTMIPRRFAGGISRIHPSAKSDGVVQPDGRFTLGDFSIDEYRPIKVIVIGAGFSGILAGIRFPQKIPNVELTIYEKSAGVGGTWFNNRFPGLTCDIPAHTRDWSALYAPGDEIQQHLQDVVAKYKLARHIRLSHEVVRAEWDAAPGQWRVRVRALNPATGAAEEFNDVADVLVTAFGPISRWRMPDIAGIEDFAGELHHTAGYKPPAGEGKTWRDDLERWRDKRVGVIGSGSTAIQVVTALAPHVPKLVNYVRGQTWLSPPFAMGLFAELLGREKGAPENEIALRPEELERFKADAEFFKSLRYTLEEAMNSMHSYTQLGSALQNEFQEVFRKNMEEKLAARPDIAAKPWGTVIPGFPVSCRRLTPGPGYLETLCEEHVEFISSPIKKFTKTGIETEDGKHQELDLIFCATGYDTSWQLPFTIIGRDGVDLNEKWKPHPSSYLSVCVDGFPNMFMSLGPNSFIGAGMLIPIIEYAIGYAVQATAKLQRDRLKSMEVKSRAVRDFDRYIDSYFPQVRDYGHGSSLHAMRALQHPRWEDYDYESADPEENSMYWLGDGQTWNEKSMTGDRAWYLREDFIDRPPGASVIASFCLYLL</sequence>
<comment type="similarity">
    <text evidence="1">Belongs to the FAD-binding monooxygenase family.</text>
</comment>
<dbReference type="PANTHER" id="PTHR42877">
    <property type="entry name" value="L-ORNITHINE N(5)-MONOOXYGENASE-RELATED"/>
    <property type="match status" value="1"/>
</dbReference>
<dbReference type="PRINTS" id="PR00368">
    <property type="entry name" value="FADPNR"/>
</dbReference>